<sequence length="29" mass="3225">MGAALRSIYQKTIDETVPDEFISLLGKLD</sequence>
<dbReference type="EMBL" id="MPSB01000005">
    <property type="protein sequence ID" value="ONF96229.1"/>
    <property type="molecule type" value="Genomic_DNA"/>
</dbReference>
<reference evidence="2 3" key="1">
    <citation type="submission" date="2016-11" db="EMBL/GenBank/DDBJ databases">
        <title>Genome sequence of Sphingomonas jeddahensis G39.</title>
        <authorList>
            <person name="Poehlein A."/>
            <person name="Wuebbeler J.H."/>
            <person name="Steinbuechel A."/>
            <person name="Daniel R."/>
        </authorList>
    </citation>
    <scope>NUCLEOTIDE SEQUENCE [LARGE SCALE GENOMIC DNA]</scope>
    <source>
        <strain evidence="2 3">G39</strain>
    </source>
</reference>
<feature type="domain" description="Anti-sigma factor NepR" evidence="1">
    <location>
        <begin position="2"/>
        <end position="29"/>
    </location>
</feature>
<evidence type="ECO:0000259" key="1">
    <source>
        <dbReference type="Pfam" id="PF18557"/>
    </source>
</evidence>
<proteinExistence type="predicted"/>
<name>A0A1V2EVM8_9SPHN</name>
<dbReference type="InterPro" id="IPR041649">
    <property type="entry name" value="NepR"/>
</dbReference>
<evidence type="ECO:0000313" key="2">
    <source>
        <dbReference type="EMBL" id="ONF96229.1"/>
    </source>
</evidence>
<organism evidence="2 3">
    <name type="scientific">Sphingomonas jeddahensis</name>
    <dbReference type="NCBI Taxonomy" id="1915074"/>
    <lineage>
        <taxon>Bacteria</taxon>
        <taxon>Pseudomonadati</taxon>
        <taxon>Pseudomonadota</taxon>
        <taxon>Alphaproteobacteria</taxon>
        <taxon>Sphingomonadales</taxon>
        <taxon>Sphingomonadaceae</taxon>
        <taxon>Sphingomonas</taxon>
    </lineage>
</organism>
<dbReference type="STRING" id="1915074.SPHI_14580"/>
<dbReference type="Proteomes" id="UP000188729">
    <property type="component" value="Unassembled WGS sequence"/>
</dbReference>
<comment type="caution">
    <text evidence="2">The sequence shown here is derived from an EMBL/GenBank/DDBJ whole genome shotgun (WGS) entry which is preliminary data.</text>
</comment>
<gene>
    <name evidence="2" type="ORF">SPHI_14580</name>
</gene>
<dbReference type="RefSeq" id="WP_158049647.1">
    <property type="nucleotide sequence ID" value="NZ_MPSB01000005.1"/>
</dbReference>
<keyword evidence="3" id="KW-1185">Reference proteome</keyword>
<accession>A0A1V2EVM8</accession>
<evidence type="ECO:0000313" key="3">
    <source>
        <dbReference type="Proteomes" id="UP000188729"/>
    </source>
</evidence>
<dbReference type="Pfam" id="PF18557">
    <property type="entry name" value="NepR"/>
    <property type="match status" value="1"/>
</dbReference>
<dbReference type="AlphaFoldDB" id="A0A1V2EVM8"/>
<protein>
    <recommendedName>
        <fullName evidence="1">Anti-sigma factor NepR domain-containing protein</fullName>
    </recommendedName>
</protein>